<sequence length="388" mass="42911">MRCDSSSRDACVPSTLGCGALPWSCHGVVLSRGYGVVGVLGSRLVSVTYIHSYTVLRARLPQRGDESGIRTTLSPQEHATKLLAMRITLEELDQTVEMGTVEVAKHVKFASDLMVLARKAEVDTTHAYIGQVRTNLPAPLRKLVSNPQDWPDFVKKIKEVDRVRLREEVQEAKEQKEKQDALERRVQTALRSPPATPMTKLANQMGSAGLKTPKQGSGAPAPRGDTFGGSSGGRGNLFAARELSAEEIEKLRALVNKIEVLPDTPKGREHYAKLVGFWDAEHGRKVPRPRYEDVGYPIAPGTFRPGQGECFRCGRLEPHGHSRDSCTAEQISDAERTFRSVCHKYLFQPRTGGQFRSQKPKVINFLEYRMGDSDDESDAEGFGEGSHD</sequence>
<dbReference type="EMBL" id="DF847791">
    <property type="protein sequence ID" value="GAT52602.1"/>
    <property type="molecule type" value="Genomic_DNA"/>
</dbReference>
<gene>
    <name evidence="2" type="ORF">MCHLO_09637</name>
</gene>
<keyword evidence="3" id="KW-1185">Reference proteome</keyword>
<feature type="region of interest" description="Disordered" evidence="1">
    <location>
        <begin position="369"/>
        <end position="388"/>
    </location>
</feature>
<protein>
    <submittedName>
        <fullName evidence="2">Uncharacterized protein</fullName>
    </submittedName>
</protein>
<organism evidence="2 3">
    <name type="scientific">Mycena chlorophos</name>
    <name type="common">Agaric fungus</name>
    <name type="synonym">Agaricus chlorophos</name>
    <dbReference type="NCBI Taxonomy" id="658473"/>
    <lineage>
        <taxon>Eukaryota</taxon>
        <taxon>Fungi</taxon>
        <taxon>Dikarya</taxon>
        <taxon>Basidiomycota</taxon>
        <taxon>Agaricomycotina</taxon>
        <taxon>Agaricomycetes</taxon>
        <taxon>Agaricomycetidae</taxon>
        <taxon>Agaricales</taxon>
        <taxon>Marasmiineae</taxon>
        <taxon>Mycenaceae</taxon>
        <taxon>Mycena</taxon>
    </lineage>
</organism>
<evidence type="ECO:0000313" key="3">
    <source>
        <dbReference type="Proteomes" id="UP000815677"/>
    </source>
</evidence>
<evidence type="ECO:0000313" key="2">
    <source>
        <dbReference type="EMBL" id="GAT52602.1"/>
    </source>
</evidence>
<name>A0ABQ0LNH7_MYCCL</name>
<evidence type="ECO:0000256" key="1">
    <source>
        <dbReference type="SAM" id="MobiDB-lite"/>
    </source>
</evidence>
<proteinExistence type="predicted"/>
<feature type="region of interest" description="Disordered" evidence="1">
    <location>
        <begin position="170"/>
        <end position="233"/>
    </location>
</feature>
<accession>A0ABQ0LNH7</accession>
<feature type="compositionally biased region" description="Basic and acidic residues" evidence="1">
    <location>
        <begin position="170"/>
        <end position="186"/>
    </location>
</feature>
<dbReference type="Proteomes" id="UP000815677">
    <property type="component" value="Unassembled WGS sequence"/>
</dbReference>
<reference evidence="2" key="1">
    <citation type="submission" date="2014-09" db="EMBL/GenBank/DDBJ databases">
        <title>Genome sequence of the luminous mushroom Mycena chlorophos for searching fungal bioluminescence genes.</title>
        <authorList>
            <person name="Tanaka Y."/>
            <person name="Kasuga D."/>
            <person name="Oba Y."/>
            <person name="Hase S."/>
            <person name="Sato K."/>
            <person name="Oba Y."/>
            <person name="Sakakibara Y."/>
        </authorList>
    </citation>
    <scope>NUCLEOTIDE SEQUENCE</scope>
</reference>